<dbReference type="GeneID" id="34528865"/>
<dbReference type="eggNOG" id="KOG4656">
    <property type="taxonomic scope" value="Eukaryota"/>
</dbReference>
<dbReference type="GO" id="GO:0005634">
    <property type="term" value="C:nucleus"/>
    <property type="evidence" value="ECO:0007669"/>
    <property type="project" value="EnsemblFungi"/>
</dbReference>
<dbReference type="InterPro" id="IPR024134">
    <property type="entry name" value="SOD_Cu/Zn_/chaperone"/>
</dbReference>
<dbReference type="STRING" id="1071383.J7RE17"/>
<dbReference type="SUPFAM" id="SSF49329">
    <property type="entry name" value="Cu,Zn superoxide dismutase-like"/>
    <property type="match status" value="1"/>
</dbReference>
<dbReference type="OMA" id="IFARSPM"/>
<dbReference type="EMBL" id="HE978326">
    <property type="protein sequence ID" value="CCK73085.1"/>
    <property type="molecule type" value="Genomic_DNA"/>
</dbReference>
<organism evidence="2 3">
    <name type="scientific">Huiozyma naganishii (strain ATCC MYA-139 / BCRC 22969 / CBS 8797 / KCTC 17520 / NBRC 10181 / NCYC 3082 / Yp74L-3)</name>
    <name type="common">Yeast</name>
    <name type="synonym">Kazachstania naganishii</name>
    <dbReference type="NCBI Taxonomy" id="1071383"/>
    <lineage>
        <taxon>Eukaryota</taxon>
        <taxon>Fungi</taxon>
        <taxon>Dikarya</taxon>
        <taxon>Ascomycota</taxon>
        <taxon>Saccharomycotina</taxon>
        <taxon>Saccharomycetes</taxon>
        <taxon>Saccharomycetales</taxon>
        <taxon>Saccharomycetaceae</taxon>
        <taxon>Huiozyma</taxon>
    </lineage>
</organism>
<gene>
    <name evidence="2" type="primary">KNAG0M02320</name>
    <name evidence="2" type="ordered locus">KNAG_0M02320</name>
</gene>
<evidence type="ECO:0000256" key="1">
    <source>
        <dbReference type="ARBA" id="ARBA00023157"/>
    </source>
</evidence>
<accession>J7RE17</accession>
<dbReference type="KEGG" id="kng:KNAG_0M02320"/>
<dbReference type="GO" id="GO:0006825">
    <property type="term" value="P:copper ion transport"/>
    <property type="evidence" value="ECO:0007669"/>
    <property type="project" value="EnsemblFungi"/>
</dbReference>
<sequence length="247" mass="26107">MTVNGVATGTDASASAGEVFEARYAINSPRPLTEGDITGCLRAIKLPMEFVEVNATKKTVDVKSGVAPSVIVRAFQSAGLDAILRGSGEPNSSGVAILETFDTVSGSEVEGLVRMVQVGDKKTMFDVTVNGVEHPGQYSVAVHECGDVSRGLQSTGRVLHQFDGTVDCHLNSADSPGKFSGQAFLSAPLQPWEVIGRSIIVSRDGQAAIGGVVARSAGVWENDKRVCACTGKTIWEERKEARDRNIN</sequence>
<dbReference type="OrthoDB" id="666972at2759"/>
<dbReference type="GO" id="GO:0005507">
    <property type="term" value="F:copper ion binding"/>
    <property type="evidence" value="ECO:0007669"/>
    <property type="project" value="InterPro"/>
</dbReference>
<dbReference type="Proteomes" id="UP000006310">
    <property type="component" value="Chromosome 13"/>
</dbReference>
<dbReference type="Gene3D" id="2.60.40.200">
    <property type="entry name" value="Superoxide dismutase, copper/zinc binding domain"/>
    <property type="match status" value="1"/>
</dbReference>
<dbReference type="AlphaFoldDB" id="J7RE17"/>
<reference evidence="3" key="2">
    <citation type="submission" date="2012-08" db="EMBL/GenBank/DDBJ databases">
        <title>Genome sequence of Kazachstania naganishii.</title>
        <authorList>
            <person name="Gordon J.L."/>
            <person name="Armisen D."/>
            <person name="Proux-Wera E."/>
            <person name="OhEigeartaigh S.S."/>
            <person name="Byrne K.P."/>
            <person name="Wolfe K.H."/>
        </authorList>
    </citation>
    <scope>NUCLEOTIDE SEQUENCE [LARGE SCALE GENOMIC DNA]</scope>
    <source>
        <strain evidence="3">ATCC MYA-139 / BCRC 22969 / CBS 8797 / CCRC 22969 / KCTC 17520 / NBRC 10181 / NCYC 3082</strain>
    </source>
</reference>
<dbReference type="PANTHER" id="PTHR10003">
    <property type="entry name" value="SUPEROXIDE DISMUTASE CU-ZN -RELATED"/>
    <property type="match status" value="1"/>
</dbReference>
<dbReference type="GO" id="GO:0101031">
    <property type="term" value="C:protein folding chaperone complex"/>
    <property type="evidence" value="ECO:0007669"/>
    <property type="project" value="EnsemblFungi"/>
</dbReference>
<dbReference type="GO" id="GO:1902693">
    <property type="term" value="C:superoxide dismutase complex"/>
    <property type="evidence" value="ECO:0007669"/>
    <property type="project" value="EnsemblFungi"/>
</dbReference>
<protein>
    <recommendedName>
        <fullName evidence="4">Superoxide dismutase 1 copper chaperone</fullName>
    </recommendedName>
</protein>
<keyword evidence="1" id="KW-1015">Disulfide bond</keyword>
<dbReference type="GO" id="GO:0019430">
    <property type="term" value="P:removal of superoxide radicals"/>
    <property type="evidence" value="ECO:0007669"/>
    <property type="project" value="EnsemblFungi"/>
</dbReference>
<reference evidence="2 3" key="1">
    <citation type="journal article" date="2011" name="Proc. Natl. Acad. Sci. U.S.A.">
        <title>Evolutionary erosion of yeast sex chromosomes by mating-type switching accidents.</title>
        <authorList>
            <person name="Gordon J.L."/>
            <person name="Armisen D."/>
            <person name="Proux-Wera E."/>
            <person name="Oheigeartaigh S.S."/>
            <person name="Byrne K.P."/>
            <person name="Wolfe K.H."/>
        </authorList>
    </citation>
    <scope>NUCLEOTIDE SEQUENCE [LARGE SCALE GENOMIC DNA]</scope>
    <source>
        <strain evidence="3">ATCC MYA-139 / BCRC 22969 / CBS 8797 / CCRC 22969 / KCTC 17520 / NBRC 10181 / NCYC 3082</strain>
    </source>
</reference>
<evidence type="ECO:0008006" key="4">
    <source>
        <dbReference type="Google" id="ProtNLM"/>
    </source>
</evidence>
<dbReference type="HOGENOM" id="CLU_056632_0_0_1"/>
<dbReference type="GO" id="GO:0005743">
    <property type="term" value="C:mitochondrial inner membrane"/>
    <property type="evidence" value="ECO:0007669"/>
    <property type="project" value="EnsemblFungi"/>
</dbReference>
<evidence type="ECO:0000313" key="3">
    <source>
        <dbReference type="Proteomes" id="UP000006310"/>
    </source>
</evidence>
<name>J7RE17_HUIN7</name>
<proteinExistence type="predicted"/>
<dbReference type="RefSeq" id="XP_022467329.1">
    <property type="nucleotide sequence ID" value="XM_022611099.1"/>
</dbReference>
<dbReference type="InterPro" id="IPR036423">
    <property type="entry name" value="SOD-like_Cu/Zn_dom_sf"/>
</dbReference>
<dbReference type="GO" id="GO:0005829">
    <property type="term" value="C:cytosol"/>
    <property type="evidence" value="ECO:0007669"/>
    <property type="project" value="EnsemblFungi"/>
</dbReference>
<evidence type="ECO:0000313" key="2">
    <source>
        <dbReference type="EMBL" id="CCK73085.1"/>
    </source>
</evidence>
<keyword evidence="3" id="KW-1185">Reference proteome</keyword>
<dbReference type="GO" id="GO:0016532">
    <property type="term" value="F:superoxide dismutase copper chaperone activity"/>
    <property type="evidence" value="ECO:0007669"/>
    <property type="project" value="EnsemblFungi"/>
</dbReference>